<dbReference type="InterPro" id="IPR036390">
    <property type="entry name" value="WH_DNA-bd_sf"/>
</dbReference>
<dbReference type="InterPro" id="IPR018490">
    <property type="entry name" value="cNMP-bd_dom_sf"/>
</dbReference>
<dbReference type="RefSeq" id="WP_133360266.1">
    <property type="nucleotide sequence ID" value="NZ_SMUV01000068.1"/>
</dbReference>
<dbReference type="AlphaFoldDB" id="A0A4R5V211"/>
<accession>A0A4R5V211</accession>
<dbReference type="Gene3D" id="2.60.120.10">
    <property type="entry name" value="Jelly Rolls"/>
    <property type="match status" value="1"/>
</dbReference>
<keyword evidence="3" id="KW-0804">Transcription</keyword>
<sequence>MELNPNGTWLMSDELMGSMIKDSGLFLRRRFRKDEEIYAQGSLSSKFYVVVSGLVQIAMIREDGTEVILELMGPQTVCGEGAAIDALPRFSGATALEPTELLEFDAGKLAQIAAHSPEFVAAVLQVTALKQRVLAVRLEQLSSREPETRILEMFGRMARMFAETRDDGKLIVPKLTHEQIAAMTGNTRVTVTRTLGRLKERGEIAIIDGRILLISDRFRD</sequence>
<gene>
    <name evidence="6" type="ORF">E1832_13375</name>
</gene>
<keyword evidence="7" id="KW-1185">Reference proteome</keyword>
<dbReference type="PANTHER" id="PTHR24567">
    <property type="entry name" value="CRP FAMILY TRANSCRIPTIONAL REGULATORY PROTEIN"/>
    <property type="match status" value="1"/>
</dbReference>
<dbReference type="PROSITE" id="PS51063">
    <property type="entry name" value="HTH_CRP_2"/>
    <property type="match status" value="1"/>
</dbReference>
<dbReference type="SMART" id="SM00100">
    <property type="entry name" value="cNMP"/>
    <property type="match status" value="1"/>
</dbReference>
<dbReference type="PANTHER" id="PTHR24567:SF74">
    <property type="entry name" value="HTH-TYPE TRANSCRIPTIONAL REGULATOR ARCR"/>
    <property type="match status" value="1"/>
</dbReference>
<evidence type="ECO:0000313" key="7">
    <source>
        <dbReference type="Proteomes" id="UP000295301"/>
    </source>
</evidence>
<organism evidence="6 7">
    <name type="scientific">Antarcticimicrobium luteum</name>
    <dbReference type="NCBI Taxonomy" id="2547397"/>
    <lineage>
        <taxon>Bacteria</taxon>
        <taxon>Pseudomonadati</taxon>
        <taxon>Pseudomonadota</taxon>
        <taxon>Alphaproteobacteria</taxon>
        <taxon>Rhodobacterales</taxon>
        <taxon>Paracoccaceae</taxon>
        <taxon>Antarcticimicrobium</taxon>
    </lineage>
</organism>
<keyword evidence="2" id="KW-0238">DNA-binding</keyword>
<evidence type="ECO:0000313" key="6">
    <source>
        <dbReference type="EMBL" id="TDK45651.1"/>
    </source>
</evidence>
<dbReference type="OrthoDB" id="8254501at2"/>
<dbReference type="GO" id="GO:0003700">
    <property type="term" value="F:DNA-binding transcription factor activity"/>
    <property type="evidence" value="ECO:0007669"/>
    <property type="project" value="TreeGrafter"/>
</dbReference>
<dbReference type="InterPro" id="IPR014710">
    <property type="entry name" value="RmlC-like_jellyroll"/>
</dbReference>
<evidence type="ECO:0000256" key="3">
    <source>
        <dbReference type="ARBA" id="ARBA00023163"/>
    </source>
</evidence>
<protein>
    <submittedName>
        <fullName evidence="6">Crp/Fnr family transcriptional regulator</fullName>
    </submittedName>
</protein>
<dbReference type="InterPro" id="IPR050397">
    <property type="entry name" value="Env_Response_Regulators"/>
</dbReference>
<evidence type="ECO:0000259" key="4">
    <source>
        <dbReference type="PROSITE" id="PS50042"/>
    </source>
</evidence>
<keyword evidence="1" id="KW-0805">Transcription regulation</keyword>
<dbReference type="SMART" id="SM00419">
    <property type="entry name" value="HTH_CRP"/>
    <property type="match status" value="1"/>
</dbReference>
<evidence type="ECO:0000256" key="1">
    <source>
        <dbReference type="ARBA" id="ARBA00023015"/>
    </source>
</evidence>
<name>A0A4R5V211_9RHOB</name>
<dbReference type="SUPFAM" id="SSF46785">
    <property type="entry name" value="Winged helix' DNA-binding domain"/>
    <property type="match status" value="1"/>
</dbReference>
<evidence type="ECO:0000259" key="5">
    <source>
        <dbReference type="PROSITE" id="PS51063"/>
    </source>
</evidence>
<evidence type="ECO:0000256" key="2">
    <source>
        <dbReference type="ARBA" id="ARBA00023125"/>
    </source>
</evidence>
<feature type="domain" description="Cyclic nucleotide-binding" evidence="4">
    <location>
        <begin position="29"/>
        <end position="112"/>
    </location>
</feature>
<dbReference type="Pfam" id="PF13545">
    <property type="entry name" value="HTH_Crp_2"/>
    <property type="match status" value="1"/>
</dbReference>
<proteinExistence type="predicted"/>
<dbReference type="InterPro" id="IPR000595">
    <property type="entry name" value="cNMP-bd_dom"/>
</dbReference>
<dbReference type="CDD" id="cd00038">
    <property type="entry name" value="CAP_ED"/>
    <property type="match status" value="1"/>
</dbReference>
<dbReference type="GO" id="GO:0003677">
    <property type="term" value="F:DNA binding"/>
    <property type="evidence" value="ECO:0007669"/>
    <property type="project" value="UniProtKB-KW"/>
</dbReference>
<dbReference type="EMBL" id="SMUV01000068">
    <property type="protein sequence ID" value="TDK45651.1"/>
    <property type="molecule type" value="Genomic_DNA"/>
</dbReference>
<dbReference type="InterPro" id="IPR012318">
    <property type="entry name" value="HTH_CRP"/>
</dbReference>
<dbReference type="GO" id="GO:0005829">
    <property type="term" value="C:cytosol"/>
    <property type="evidence" value="ECO:0007669"/>
    <property type="project" value="TreeGrafter"/>
</dbReference>
<dbReference type="Pfam" id="PF00027">
    <property type="entry name" value="cNMP_binding"/>
    <property type="match status" value="1"/>
</dbReference>
<dbReference type="SUPFAM" id="SSF51206">
    <property type="entry name" value="cAMP-binding domain-like"/>
    <property type="match status" value="1"/>
</dbReference>
<reference evidence="6 7" key="1">
    <citation type="submission" date="2019-03" db="EMBL/GenBank/DDBJ databases">
        <title>Ruegeria lutea sp. nov., a novel strain, isolated from marine sediment, the Masan Bay, South Korea.</title>
        <authorList>
            <person name="Kim J."/>
            <person name="Kim D.-Y."/>
            <person name="Lee S.-S."/>
        </authorList>
    </citation>
    <scope>NUCLEOTIDE SEQUENCE [LARGE SCALE GENOMIC DNA]</scope>
    <source>
        <strain evidence="6 7">318-1</strain>
    </source>
</reference>
<dbReference type="Proteomes" id="UP000295301">
    <property type="component" value="Unassembled WGS sequence"/>
</dbReference>
<feature type="domain" description="HTH crp-type" evidence="5">
    <location>
        <begin position="144"/>
        <end position="218"/>
    </location>
</feature>
<comment type="caution">
    <text evidence="6">The sequence shown here is derived from an EMBL/GenBank/DDBJ whole genome shotgun (WGS) entry which is preliminary data.</text>
</comment>
<dbReference type="PROSITE" id="PS50042">
    <property type="entry name" value="CNMP_BINDING_3"/>
    <property type="match status" value="1"/>
</dbReference>